<dbReference type="Pfam" id="PF13845">
    <property type="entry name" value="Septum_form"/>
    <property type="match status" value="1"/>
</dbReference>
<keyword evidence="2" id="KW-0732">Signal</keyword>
<proteinExistence type="predicted"/>
<feature type="domain" description="Septum formation-related" evidence="3">
    <location>
        <begin position="64"/>
        <end position="289"/>
    </location>
</feature>
<feature type="compositionally biased region" description="Low complexity" evidence="1">
    <location>
        <begin position="336"/>
        <end position="359"/>
    </location>
</feature>
<accession>A0A269PAG8</accession>
<dbReference type="InterPro" id="IPR026004">
    <property type="entry name" value="Septum_form"/>
</dbReference>
<feature type="signal peptide" evidence="2">
    <location>
        <begin position="1"/>
        <end position="26"/>
    </location>
</feature>
<evidence type="ECO:0000313" key="4">
    <source>
        <dbReference type="EMBL" id="PAJ68360.1"/>
    </source>
</evidence>
<protein>
    <recommendedName>
        <fullName evidence="3">Septum formation-related domain-containing protein</fullName>
    </recommendedName>
</protein>
<dbReference type="Proteomes" id="UP000215771">
    <property type="component" value="Unassembled WGS sequence"/>
</dbReference>
<evidence type="ECO:0000313" key="5">
    <source>
        <dbReference type="Proteomes" id="UP000215771"/>
    </source>
</evidence>
<dbReference type="EMBL" id="NQMQ01000028">
    <property type="protein sequence ID" value="PAJ68360.1"/>
    <property type="molecule type" value="Genomic_DNA"/>
</dbReference>
<feature type="region of interest" description="Disordered" evidence="1">
    <location>
        <begin position="32"/>
        <end position="62"/>
    </location>
</feature>
<gene>
    <name evidence="4" type="ORF">CIG21_11010</name>
</gene>
<evidence type="ECO:0000256" key="2">
    <source>
        <dbReference type="SAM" id="SignalP"/>
    </source>
</evidence>
<organism evidence="4 5">
    <name type="scientific">Corynebacterium hadale</name>
    <dbReference type="NCBI Taxonomy" id="2026255"/>
    <lineage>
        <taxon>Bacteria</taxon>
        <taxon>Bacillati</taxon>
        <taxon>Actinomycetota</taxon>
        <taxon>Actinomycetes</taxon>
        <taxon>Mycobacteriales</taxon>
        <taxon>Corynebacteriaceae</taxon>
        <taxon>Corynebacterium</taxon>
    </lineage>
</organism>
<feature type="compositionally biased region" description="Polar residues" evidence="1">
    <location>
        <begin position="41"/>
        <end position="51"/>
    </location>
</feature>
<comment type="caution">
    <text evidence="4">The sequence shown here is derived from an EMBL/GenBank/DDBJ whole genome shotgun (WGS) entry which is preliminary data.</text>
</comment>
<evidence type="ECO:0000259" key="3">
    <source>
        <dbReference type="Pfam" id="PF13845"/>
    </source>
</evidence>
<evidence type="ECO:0000256" key="1">
    <source>
        <dbReference type="SAM" id="MobiDB-lite"/>
    </source>
</evidence>
<feature type="chain" id="PRO_5013352058" description="Septum formation-related domain-containing protein" evidence="2">
    <location>
        <begin position="27"/>
        <end position="359"/>
    </location>
</feature>
<sequence>MVSTSNATRAFLIAALAGSVGMGSYAMTTDANAPGGGANGEQGQPQAQTSEHGAPPTPFTTADQGACLTWNVAEDGSVTGFEQTDCAVEHRFEVASRQDLAIYPTSEFGQDAPMPNPTRQAQLREELCGASTLRYLEGKYDPNGRYSIAPILPPATAWEAGDRTMLCGLQETNRAGEQLLTTGRVAEEDQARTFAPGECVAIDGANNATVVDCGQPHQMEITSKVDLAPVFPDGTPSVEDQDKYLGDACTEAAHTYLGSEENLYQISLQPFWTTQQPASWEGGSHSVNCALVFSSPNGGFSELTGSATGGREALLIDGTPPPERPQRRPLRENQTPAAASAPASPAPEAAPEAAPETVQ</sequence>
<feature type="region of interest" description="Disordered" evidence="1">
    <location>
        <begin position="305"/>
        <end position="359"/>
    </location>
</feature>
<reference evidence="4 5" key="1">
    <citation type="submission" date="2017-08" db="EMBL/GenBank/DDBJ databases">
        <authorList>
            <person name="de Groot N.N."/>
        </authorList>
    </citation>
    <scope>NUCLEOTIDE SEQUENCE [LARGE SCALE GENOMIC DNA]</scope>
    <source>
        <strain evidence="4 5">NBT06-6</strain>
    </source>
</reference>
<dbReference type="AlphaFoldDB" id="A0A269PAG8"/>
<name>A0A269PAG8_9CORY</name>
<dbReference type="RefSeq" id="WP_095278889.1">
    <property type="nucleotide sequence ID" value="NZ_CP047655.1"/>
</dbReference>